<keyword evidence="2" id="KW-1185">Reference proteome</keyword>
<dbReference type="Proteomes" id="UP000015104">
    <property type="component" value="Unassembled WGS sequence"/>
</dbReference>
<dbReference type="HOGENOM" id="CLU_1663029_0_0_1"/>
<reference evidence="1" key="2">
    <citation type="submission" date="2015-06" db="UniProtKB">
        <authorList>
            <consortium name="EnsemblMetazoa"/>
        </authorList>
    </citation>
    <scope>IDENTIFICATION</scope>
</reference>
<name>T1JV23_TETUR</name>
<sequence length="159" mass="18771">MKTSQSKIVKFKRPKLYRFKKPVAYKRKRSGNSKRKSYGKANCSKCDCFTHPYPVTIREIEIIKKWLPDPEFIQWARPFFAEIMTKIQFKYELPKNPCFYDSWHYLEGHLKCSERYWVDNLDLFIKRTSDLEAKIALTGASERIISKTFLAVASATNSI</sequence>
<protein>
    <submittedName>
        <fullName evidence="1">Uncharacterized protein</fullName>
    </submittedName>
</protein>
<proteinExistence type="predicted"/>
<accession>T1JV23</accession>
<reference evidence="2" key="1">
    <citation type="submission" date="2011-08" db="EMBL/GenBank/DDBJ databases">
        <authorList>
            <person name="Rombauts S."/>
        </authorList>
    </citation>
    <scope>NUCLEOTIDE SEQUENCE</scope>
    <source>
        <strain evidence="2">London</strain>
    </source>
</reference>
<evidence type="ECO:0000313" key="1">
    <source>
        <dbReference type="EnsemblMetazoa" id="tetur02g03040.1"/>
    </source>
</evidence>
<dbReference type="AlphaFoldDB" id="T1JV23"/>
<dbReference type="EMBL" id="CAEY01000791">
    <property type="status" value="NOT_ANNOTATED_CDS"/>
    <property type="molecule type" value="Genomic_DNA"/>
</dbReference>
<evidence type="ECO:0000313" key="2">
    <source>
        <dbReference type="Proteomes" id="UP000015104"/>
    </source>
</evidence>
<dbReference type="EnsemblMetazoa" id="tetur02g03040.1">
    <property type="protein sequence ID" value="tetur02g03040.1"/>
    <property type="gene ID" value="tetur02g03040"/>
</dbReference>
<organism evidence="1 2">
    <name type="scientific">Tetranychus urticae</name>
    <name type="common">Two-spotted spider mite</name>
    <dbReference type="NCBI Taxonomy" id="32264"/>
    <lineage>
        <taxon>Eukaryota</taxon>
        <taxon>Metazoa</taxon>
        <taxon>Ecdysozoa</taxon>
        <taxon>Arthropoda</taxon>
        <taxon>Chelicerata</taxon>
        <taxon>Arachnida</taxon>
        <taxon>Acari</taxon>
        <taxon>Acariformes</taxon>
        <taxon>Trombidiformes</taxon>
        <taxon>Prostigmata</taxon>
        <taxon>Eleutherengona</taxon>
        <taxon>Raphignathae</taxon>
        <taxon>Tetranychoidea</taxon>
        <taxon>Tetranychidae</taxon>
        <taxon>Tetranychus</taxon>
    </lineage>
</organism>